<feature type="signal peptide" evidence="5">
    <location>
        <begin position="1"/>
        <end position="23"/>
    </location>
</feature>
<organism evidence="6 7">
    <name type="scientific">Terriglobus aquaticus</name>
    <dbReference type="NCBI Taxonomy" id="940139"/>
    <lineage>
        <taxon>Bacteria</taxon>
        <taxon>Pseudomonadati</taxon>
        <taxon>Acidobacteriota</taxon>
        <taxon>Terriglobia</taxon>
        <taxon>Terriglobales</taxon>
        <taxon>Acidobacteriaceae</taxon>
        <taxon>Terriglobus</taxon>
    </lineage>
</organism>
<dbReference type="SUPFAM" id="SSF51695">
    <property type="entry name" value="PLC-like phosphodiesterases"/>
    <property type="match status" value="1"/>
</dbReference>
<gene>
    <name evidence="6" type="ORF">ACK2TP_17110</name>
</gene>
<feature type="chain" id="PRO_5045263406" evidence="5">
    <location>
        <begin position="24"/>
        <end position="369"/>
    </location>
</feature>
<keyword evidence="4" id="KW-0472">Membrane</keyword>
<dbReference type="InterPro" id="IPR017946">
    <property type="entry name" value="PLC-like_Pdiesterase_TIM-brl"/>
</dbReference>
<dbReference type="Gene3D" id="3.20.20.190">
    <property type="entry name" value="Phosphatidylinositol (PI) phosphodiesterase"/>
    <property type="match status" value="1"/>
</dbReference>
<evidence type="ECO:0000313" key="7">
    <source>
        <dbReference type="Proteomes" id="UP001634747"/>
    </source>
</evidence>
<dbReference type="InterPro" id="IPR051008">
    <property type="entry name" value="Telomere_Capping_Maintenance"/>
</dbReference>
<name>A0ABW9KNX9_9BACT</name>
<dbReference type="Pfam" id="PF16670">
    <property type="entry name" value="PI-PLC-C1"/>
    <property type="match status" value="1"/>
</dbReference>
<comment type="caution">
    <text evidence="6">The sequence shown here is derived from an EMBL/GenBank/DDBJ whole genome shotgun (WGS) entry which is preliminary data.</text>
</comment>
<keyword evidence="7" id="KW-1185">Reference proteome</keyword>
<sequence length="369" mass="40003">MIGKTMGSAALLLCGTLALQAQADVRMNQIQVVGSHNSYHAGLTPGVKAILAKQNPKALRSLDYSHPTLTKQLDSGVRQLEIDVHADAKGGRYAHIAADDAIAKAGLPADPPYNTDGKMNQPGFKVMHVTGIDQRTRCTLFTDCLREVQAWSKAHPKHVPLFLLIEAKEEQPHLPGTPMPEPFTPAVFDALDKEIRSVFTPAELITPDDVRGSGKDLPSAITEHGWPTLESARGKVVFLLDNRKFTAMYSEGHPALRGRVLFTNSAPGTPESAFEEQNNGTAESIDASVKQGIIVRTRTDEGTEEARTNDTTRRELALRSGAQIISTDYPPGEKSQWSDFIVELPNGLAARCNPLIAPKDCSDAAVNDK</sequence>
<dbReference type="EMBL" id="JBJYXY010000001">
    <property type="protein sequence ID" value="MFN2977494.1"/>
    <property type="molecule type" value="Genomic_DNA"/>
</dbReference>
<dbReference type="PANTHER" id="PTHR35518">
    <property type="entry name" value="MAINTENANCE OF TELOMOERE CAPPING"/>
    <property type="match status" value="1"/>
</dbReference>
<evidence type="ECO:0000256" key="4">
    <source>
        <dbReference type="ARBA" id="ARBA00023136"/>
    </source>
</evidence>
<dbReference type="InterPro" id="IPR032075">
    <property type="entry name" value="PI-PLC-C1"/>
</dbReference>
<dbReference type="RefSeq" id="WP_263414346.1">
    <property type="nucleotide sequence ID" value="NZ_BAABBH010000001.1"/>
</dbReference>
<evidence type="ECO:0000256" key="5">
    <source>
        <dbReference type="SAM" id="SignalP"/>
    </source>
</evidence>
<protein>
    <submittedName>
        <fullName evidence="6">Phosphatidylinositol-specific phospholipase C1-like protein</fullName>
    </submittedName>
</protein>
<evidence type="ECO:0000313" key="6">
    <source>
        <dbReference type="EMBL" id="MFN2977494.1"/>
    </source>
</evidence>
<keyword evidence="5" id="KW-0732">Signal</keyword>
<comment type="subcellular location">
    <subcellularLocation>
        <location evidence="1">Membrane</location>
    </subcellularLocation>
</comment>
<reference evidence="6 7" key="1">
    <citation type="submission" date="2024-12" db="EMBL/GenBank/DDBJ databases">
        <authorList>
            <person name="Lee Y."/>
        </authorList>
    </citation>
    <scope>NUCLEOTIDE SEQUENCE [LARGE SCALE GENOMIC DNA]</scope>
    <source>
        <strain evidence="6 7">03SUJ4</strain>
    </source>
</reference>
<proteinExistence type="predicted"/>
<dbReference type="CDD" id="cd08589">
    <property type="entry name" value="PI-PLCc_SaPLC1_like"/>
    <property type="match status" value="1"/>
</dbReference>
<accession>A0ABW9KNX9</accession>
<dbReference type="PANTHER" id="PTHR35518:SF2">
    <property type="entry name" value="MAINTENANCE OF TELOMERE CAPPING PROTEIN 6"/>
    <property type="match status" value="1"/>
</dbReference>
<keyword evidence="2" id="KW-0812">Transmembrane</keyword>
<evidence type="ECO:0000256" key="3">
    <source>
        <dbReference type="ARBA" id="ARBA00022989"/>
    </source>
</evidence>
<evidence type="ECO:0000256" key="2">
    <source>
        <dbReference type="ARBA" id="ARBA00022692"/>
    </source>
</evidence>
<dbReference type="Proteomes" id="UP001634747">
    <property type="component" value="Unassembled WGS sequence"/>
</dbReference>
<evidence type="ECO:0000256" key="1">
    <source>
        <dbReference type="ARBA" id="ARBA00004370"/>
    </source>
</evidence>
<keyword evidence="3" id="KW-1133">Transmembrane helix</keyword>